<evidence type="ECO:0000313" key="10">
    <source>
        <dbReference type="Proteomes" id="UP000191518"/>
    </source>
</evidence>
<dbReference type="PANTHER" id="PTHR47338:SF5">
    <property type="entry name" value="ZN(II)2CYS6 TRANSCRIPTION FACTOR (EUROFUNG)"/>
    <property type="match status" value="1"/>
</dbReference>
<keyword evidence="2" id="KW-0479">Metal-binding</keyword>
<dbReference type="OrthoDB" id="4323869at2759"/>
<accession>A0A1V6S4R2</accession>
<feature type="domain" description="Zn(2)-C6 fungal-type" evidence="8">
    <location>
        <begin position="41"/>
        <end position="70"/>
    </location>
</feature>
<dbReference type="InterPro" id="IPR001138">
    <property type="entry name" value="Zn2Cys6_DnaBD"/>
</dbReference>
<keyword evidence="3" id="KW-0805">Transcription regulation</keyword>
<evidence type="ECO:0000256" key="7">
    <source>
        <dbReference type="SAM" id="MobiDB-lite"/>
    </source>
</evidence>
<evidence type="ECO:0000256" key="3">
    <source>
        <dbReference type="ARBA" id="ARBA00023015"/>
    </source>
</evidence>
<evidence type="ECO:0000256" key="5">
    <source>
        <dbReference type="ARBA" id="ARBA00023163"/>
    </source>
</evidence>
<dbReference type="CDD" id="cd00067">
    <property type="entry name" value="GAL4"/>
    <property type="match status" value="1"/>
</dbReference>
<protein>
    <recommendedName>
        <fullName evidence="8">Zn(2)-C6 fungal-type domain-containing protein</fullName>
    </recommendedName>
</protein>
<evidence type="ECO:0000259" key="8">
    <source>
        <dbReference type="PROSITE" id="PS50048"/>
    </source>
</evidence>
<organism evidence="9 10">
    <name type="scientific">Penicillium vulpinum</name>
    <dbReference type="NCBI Taxonomy" id="29845"/>
    <lineage>
        <taxon>Eukaryota</taxon>
        <taxon>Fungi</taxon>
        <taxon>Dikarya</taxon>
        <taxon>Ascomycota</taxon>
        <taxon>Pezizomycotina</taxon>
        <taxon>Eurotiomycetes</taxon>
        <taxon>Eurotiomycetidae</taxon>
        <taxon>Eurotiales</taxon>
        <taxon>Aspergillaceae</taxon>
        <taxon>Penicillium</taxon>
    </lineage>
</organism>
<dbReference type="SMART" id="SM00066">
    <property type="entry name" value="GAL4"/>
    <property type="match status" value="1"/>
</dbReference>
<evidence type="ECO:0000256" key="6">
    <source>
        <dbReference type="ARBA" id="ARBA00023242"/>
    </source>
</evidence>
<dbReference type="GO" id="GO:0000981">
    <property type="term" value="F:DNA-binding transcription factor activity, RNA polymerase II-specific"/>
    <property type="evidence" value="ECO:0007669"/>
    <property type="project" value="InterPro"/>
</dbReference>
<dbReference type="PROSITE" id="PS50048">
    <property type="entry name" value="ZN2_CY6_FUNGAL_2"/>
    <property type="match status" value="1"/>
</dbReference>
<dbReference type="InterPro" id="IPR036864">
    <property type="entry name" value="Zn2-C6_fun-type_DNA-bd_sf"/>
</dbReference>
<name>A0A1V6S4R2_9EURO</name>
<dbReference type="GO" id="GO:0008270">
    <property type="term" value="F:zinc ion binding"/>
    <property type="evidence" value="ECO:0007669"/>
    <property type="project" value="InterPro"/>
</dbReference>
<dbReference type="EMBL" id="MDYP01000008">
    <property type="protein sequence ID" value="OQE08846.1"/>
    <property type="molecule type" value="Genomic_DNA"/>
</dbReference>
<dbReference type="PROSITE" id="PS00463">
    <property type="entry name" value="ZN2_CY6_FUNGAL_1"/>
    <property type="match status" value="1"/>
</dbReference>
<comment type="caution">
    <text evidence="9">The sequence shown here is derived from an EMBL/GenBank/DDBJ whole genome shotgun (WGS) entry which is preliminary data.</text>
</comment>
<dbReference type="InterPro" id="IPR050815">
    <property type="entry name" value="TF_fung"/>
</dbReference>
<evidence type="ECO:0000256" key="1">
    <source>
        <dbReference type="ARBA" id="ARBA00004123"/>
    </source>
</evidence>
<gene>
    <name evidence="9" type="ORF">PENVUL_c008G01139</name>
</gene>
<keyword evidence="6" id="KW-0539">Nucleus</keyword>
<dbReference type="AlphaFoldDB" id="A0A1V6S4R2"/>
<comment type="subcellular location">
    <subcellularLocation>
        <location evidence="1">Nucleus</location>
    </subcellularLocation>
</comment>
<evidence type="ECO:0000313" key="9">
    <source>
        <dbReference type="EMBL" id="OQE08846.1"/>
    </source>
</evidence>
<keyword evidence="4" id="KW-0238">DNA-binding</keyword>
<feature type="compositionally biased region" description="Polar residues" evidence="7">
    <location>
        <begin position="101"/>
        <end position="119"/>
    </location>
</feature>
<dbReference type="STRING" id="29845.A0A1V6S4R2"/>
<feature type="region of interest" description="Disordered" evidence="7">
    <location>
        <begin position="80"/>
        <end position="119"/>
    </location>
</feature>
<keyword evidence="10" id="KW-1185">Reference proteome</keyword>
<evidence type="ECO:0000256" key="4">
    <source>
        <dbReference type="ARBA" id="ARBA00023125"/>
    </source>
</evidence>
<keyword evidence="5" id="KW-0804">Transcription</keyword>
<feature type="region of interest" description="Disordered" evidence="7">
    <location>
        <begin position="1"/>
        <end position="33"/>
    </location>
</feature>
<proteinExistence type="predicted"/>
<dbReference type="Gene3D" id="4.10.240.10">
    <property type="entry name" value="Zn(2)-C6 fungal-type DNA-binding domain"/>
    <property type="match status" value="1"/>
</dbReference>
<dbReference type="GO" id="GO:0003677">
    <property type="term" value="F:DNA binding"/>
    <property type="evidence" value="ECO:0007669"/>
    <property type="project" value="UniProtKB-KW"/>
</dbReference>
<dbReference type="Pfam" id="PF00172">
    <property type="entry name" value="Zn_clus"/>
    <property type="match status" value="1"/>
</dbReference>
<dbReference type="PANTHER" id="PTHR47338">
    <property type="entry name" value="ZN(II)2CYS6 TRANSCRIPTION FACTOR (EUROFUNG)-RELATED"/>
    <property type="match status" value="1"/>
</dbReference>
<dbReference type="GO" id="GO:0005634">
    <property type="term" value="C:nucleus"/>
    <property type="evidence" value="ECO:0007669"/>
    <property type="project" value="UniProtKB-SubCell"/>
</dbReference>
<dbReference type="Proteomes" id="UP000191518">
    <property type="component" value="Unassembled WGS sequence"/>
</dbReference>
<dbReference type="SUPFAM" id="SSF57701">
    <property type="entry name" value="Zn2/Cys6 DNA-binding domain"/>
    <property type="match status" value="1"/>
</dbReference>
<feature type="compositionally biased region" description="Polar residues" evidence="7">
    <location>
        <begin position="1"/>
        <end position="11"/>
    </location>
</feature>
<sequence>MPESLDNSNPSVAPLRNPPRSNTRLSPRAMSGVTKHPLRKSCGFCRSRKIKCSNEKICEACRKQQVECIYDVQPVSRALQNDQIPPSHPADHQPVLLTHPDANSTGSTSSIRSPGHNTPSTIASELESIFVDNFSSRNDQDNEATDNPWHRKISTFYQRVPQPEGNKTTSSQSSRQPDVFSIIVKELVALVVSKFGHLGCNLVYNHEGHFLMKAFRADHTTTMFDESRPASNPLAEFETRKIMQLIDIWFSTHQLSFILSKTLVMYELRRETLDETLLATIMGDALILTGDEEQGQRCLRWAADRLWKHPYSKNNASAETEESPRARASSVSPPDICIAQTLMLLGWHALCRSQIRRALCHIGLACRITKRLRECKWSTATTSSGSRINGVEVREVEREIVAYLWWITFIIFQWLFIQMDEKLPYLPRTSLSSVFLPVDPASSALICLDEASDHISTLHRQKVAMVDIWPVAHVCSIVAYVYDLYPEDAETGADEPSAAILWQEAALSALGRIQENLKPQGLDVVCHEVHQVLIDNVSIMGSKLKHDPSRTFVLTVYHSMAIHVLFPHTRKTGRTAETPNLTREVIEAFCFSAKELIKIITCVLEPLDAEPWSHVASQLHPYSPDTFTLALDTCCRAMETVCAGRTSKSQSISPDMWQSYEPQLRSIATNLYELGQVQNFSTGPSCRATRKQVEAVARQFGVGPHPCSCTTQYQVDEDPQGLCSVPVLELNHATASDGSNRMATMPPNYSTLNLSSLSDISMGSQIAPVNDNAMPPADGILSNLGNFQNHQHHSVPSKQLNSQVENLDEWGRSPGYYDDQNGMIFNPLVIDQTWPMLRQGL</sequence>
<dbReference type="CDD" id="cd12148">
    <property type="entry name" value="fungal_TF_MHR"/>
    <property type="match status" value="1"/>
</dbReference>
<reference evidence="10" key="1">
    <citation type="journal article" date="2017" name="Nat. Microbiol.">
        <title>Global analysis of biosynthetic gene clusters reveals vast potential of secondary metabolite production in Penicillium species.</title>
        <authorList>
            <person name="Nielsen J.C."/>
            <person name="Grijseels S."/>
            <person name="Prigent S."/>
            <person name="Ji B."/>
            <person name="Dainat J."/>
            <person name="Nielsen K.F."/>
            <person name="Frisvad J.C."/>
            <person name="Workman M."/>
            <person name="Nielsen J."/>
        </authorList>
    </citation>
    <scope>NUCLEOTIDE SEQUENCE [LARGE SCALE GENOMIC DNA]</scope>
    <source>
        <strain evidence="10">IBT 29486</strain>
    </source>
</reference>
<evidence type="ECO:0000256" key="2">
    <source>
        <dbReference type="ARBA" id="ARBA00022723"/>
    </source>
</evidence>